<reference evidence="1 2" key="1">
    <citation type="submission" date="2021-02" db="EMBL/GenBank/DDBJ databases">
        <title>Porcisia hertigi Genome sequencing and assembly.</title>
        <authorList>
            <person name="Almutairi H."/>
            <person name="Gatherer D."/>
        </authorList>
    </citation>
    <scope>NUCLEOTIDE SEQUENCE [LARGE SCALE GENOMIC DNA]</scope>
    <source>
        <strain evidence="1 2">C119</strain>
    </source>
</reference>
<evidence type="ECO:0000313" key="2">
    <source>
        <dbReference type="Proteomes" id="UP000674318"/>
    </source>
</evidence>
<dbReference type="AlphaFoldDB" id="A0A836H3G3"/>
<dbReference type="OrthoDB" id="272087at2759"/>
<dbReference type="GeneID" id="94287661"/>
<dbReference type="InterPro" id="IPR036142">
    <property type="entry name" value="ENT_dom-like_sf"/>
</dbReference>
<dbReference type="RefSeq" id="XP_067753741.1">
    <property type="nucleotide sequence ID" value="XM_067897584.1"/>
</dbReference>
<name>A0A836H3G3_9TRYP</name>
<dbReference type="Proteomes" id="UP000674318">
    <property type="component" value="Chromosome 35"/>
</dbReference>
<gene>
    <name evidence="1" type="ORF">JKF63_01537</name>
</gene>
<protein>
    <submittedName>
        <fullName evidence="1">Uncharacterized protein</fullName>
    </submittedName>
</protein>
<proteinExistence type="predicted"/>
<keyword evidence="2" id="KW-1185">Reference proteome</keyword>
<dbReference type="Gene3D" id="1.10.1240.40">
    <property type="entry name" value="ENT domain"/>
    <property type="match status" value="1"/>
</dbReference>
<dbReference type="EMBL" id="JAFJZO010000035">
    <property type="protein sequence ID" value="KAG5492957.1"/>
    <property type="molecule type" value="Genomic_DNA"/>
</dbReference>
<comment type="caution">
    <text evidence="1">The sequence shown here is derived from an EMBL/GenBank/DDBJ whole genome shotgun (WGS) entry which is preliminary data.</text>
</comment>
<evidence type="ECO:0000313" key="1">
    <source>
        <dbReference type="EMBL" id="KAG5492957.1"/>
    </source>
</evidence>
<organism evidence="1 2">
    <name type="scientific">Porcisia hertigi</name>
    <dbReference type="NCBI Taxonomy" id="2761500"/>
    <lineage>
        <taxon>Eukaryota</taxon>
        <taxon>Discoba</taxon>
        <taxon>Euglenozoa</taxon>
        <taxon>Kinetoplastea</taxon>
        <taxon>Metakinetoplastina</taxon>
        <taxon>Trypanosomatida</taxon>
        <taxon>Trypanosomatidae</taxon>
        <taxon>Leishmaniinae</taxon>
        <taxon>Porcisia</taxon>
    </lineage>
</organism>
<sequence>MGLQAHPCMEPNASPVAPPPPPHVVYDALSKAQKAAPQLKPIPAFEVYKVAREEELAAYRMLCRVLIMHHGTPLPKAQQRILDDMGEELCIGLERQGLENEMAVQDKVLQGIRKSGVLSRRSDFTDGVEELTVEDYLAEAPKDDGNGLYTPSSKAPRVDGVDSVAARATAAAAVGVKRKGYIHTTVSKLAKEIETAGKSLLIATNAQEEQQFIQSLQQKREELVTLRAELTEI</sequence>
<dbReference type="KEGG" id="phet:94287661"/>
<accession>A0A836H3G3</accession>